<organism evidence="3 4">
    <name type="scientific">Gryllus longicercus</name>
    <dbReference type="NCBI Taxonomy" id="2509291"/>
    <lineage>
        <taxon>Eukaryota</taxon>
        <taxon>Metazoa</taxon>
        <taxon>Ecdysozoa</taxon>
        <taxon>Arthropoda</taxon>
        <taxon>Hexapoda</taxon>
        <taxon>Insecta</taxon>
        <taxon>Pterygota</taxon>
        <taxon>Neoptera</taxon>
        <taxon>Polyneoptera</taxon>
        <taxon>Orthoptera</taxon>
        <taxon>Ensifera</taxon>
        <taxon>Gryllidea</taxon>
        <taxon>Grylloidea</taxon>
        <taxon>Gryllidae</taxon>
        <taxon>Gryllinae</taxon>
        <taxon>Gryllus</taxon>
    </lineage>
</organism>
<protein>
    <recommendedName>
        <fullName evidence="5">Accessory gland protein</fullName>
    </recommendedName>
</protein>
<evidence type="ECO:0000256" key="1">
    <source>
        <dbReference type="SAM" id="MobiDB-lite"/>
    </source>
</evidence>
<keyword evidence="4" id="KW-1185">Reference proteome</keyword>
<keyword evidence="2" id="KW-0732">Signal</keyword>
<feature type="chain" id="PRO_5042959584" description="Accessory gland protein" evidence="2">
    <location>
        <begin position="17"/>
        <end position="163"/>
    </location>
</feature>
<accession>A0AAN9VH16</accession>
<evidence type="ECO:0000256" key="2">
    <source>
        <dbReference type="SAM" id="SignalP"/>
    </source>
</evidence>
<evidence type="ECO:0008006" key="5">
    <source>
        <dbReference type="Google" id="ProtNLM"/>
    </source>
</evidence>
<dbReference type="Proteomes" id="UP001378592">
    <property type="component" value="Unassembled WGS sequence"/>
</dbReference>
<name>A0AAN9VH16_9ORTH</name>
<reference evidence="3 4" key="1">
    <citation type="submission" date="2024-03" db="EMBL/GenBank/DDBJ databases">
        <title>The genome assembly and annotation of the cricket Gryllus longicercus Weissman &amp; Gray.</title>
        <authorList>
            <person name="Szrajer S."/>
            <person name="Gray D."/>
            <person name="Ylla G."/>
        </authorList>
    </citation>
    <scope>NUCLEOTIDE SEQUENCE [LARGE SCALE GENOMIC DNA]</scope>
    <source>
        <strain evidence="3">DAG 2021-001</strain>
        <tissue evidence="3">Whole body minus gut</tissue>
    </source>
</reference>
<evidence type="ECO:0000313" key="3">
    <source>
        <dbReference type="EMBL" id="KAK7862911.1"/>
    </source>
</evidence>
<feature type="compositionally biased region" description="Low complexity" evidence="1">
    <location>
        <begin position="138"/>
        <end position="155"/>
    </location>
</feature>
<comment type="caution">
    <text evidence="3">The sequence shown here is derived from an EMBL/GenBank/DDBJ whole genome shotgun (WGS) entry which is preliminary data.</text>
</comment>
<gene>
    <name evidence="3" type="ORF">R5R35_002458</name>
</gene>
<feature type="signal peptide" evidence="2">
    <location>
        <begin position="1"/>
        <end position="16"/>
    </location>
</feature>
<proteinExistence type="predicted"/>
<sequence length="163" mass="17726">MNSLLMIIATATVVSALPVPLATVSRYTSPGEIDWYEDGPEDFVATVQIGGDDYAWEAPPSDYEGREELQALYEDVWSPEDVNGGAARRSAAEDELMAVAASGARGFHMRQGAWRRGVRAYDPHHWNRLPRAHHSPHAAQEAAAAAARTQQEIAADPVDDASE</sequence>
<dbReference type="EMBL" id="JAZDUA010000251">
    <property type="protein sequence ID" value="KAK7862911.1"/>
    <property type="molecule type" value="Genomic_DNA"/>
</dbReference>
<evidence type="ECO:0000313" key="4">
    <source>
        <dbReference type="Proteomes" id="UP001378592"/>
    </source>
</evidence>
<dbReference type="AlphaFoldDB" id="A0AAN9VH16"/>
<feature type="region of interest" description="Disordered" evidence="1">
    <location>
        <begin position="129"/>
        <end position="163"/>
    </location>
</feature>